<reference evidence="1 2" key="1">
    <citation type="submission" date="2019-03" db="EMBL/GenBank/DDBJ databases">
        <title>Genomic Encyclopedia of Type Strains, Phase III (KMG-III): the genomes of soil and plant-associated and newly described type strains.</title>
        <authorList>
            <person name="Whitman W."/>
        </authorList>
    </citation>
    <scope>NUCLEOTIDE SEQUENCE [LARGE SCALE GENOMIC DNA]</scope>
    <source>
        <strain evidence="1 2">VKM Ac-2573</strain>
    </source>
</reference>
<sequence>MDTFSAELRQRIAAARHALRAAQRDGDLDAERVYSGELDSLLHLARENDVTVPPDQPEDKN</sequence>
<organism evidence="1 2">
    <name type="scientific">Kribbella pratensis</name>
    <dbReference type="NCBI Taxonomy" id="2512112"/>
    <lineage>
        <taxon>Bacteria</taxon>
        <taxon>Bacillati</taxon>
        <taxon>Actinomycetota</taxon>
        <taxon>Actinomycetes</taxon>
        <taxon>Propionibacteriales</taxon>
        <taxon>Kribbellaceae</taxon>
        <taxon>Kribbella</taxon>
    </lineage>
</organism>
<evidence type="ECO:0000313" key="1">
    <source>
        <dbReference type="EMBL" id="TDW77087.1"/>
    </source>
</evidence>
<name>A0A4V3GHW7_9ACTN</name>
<protein>
    <submittedName>
        <fullName evidence="1">Uncharacterized protein</fullName>
    </submittedName>
</protein>
<comment type="caution">
    <text evidence="1">The sequence shown here is derived from an EMBL/GenBank/DDBJ whole genome shotgun (WGS) entry which is preliminary data.</text>
</comment>
<dbReference type="EMBL" id="SODP01000001">
    <property type="protein sequence ID" value="TDW77087.1"/>
    <property type="molecule type" value="Genomic_DNA"/>
</dbReference>
<keyword evidence="2" id="KW-1185">Reference proteome</keyword>
<gene>
    <name evidence="1" type="ORF">EV653_2251</name>
</gene>
<dbReference type="RefSeq" id="WP_134101113.1">
    <property type="nucleotide sequence ID" value="NZ_SODP01000001.1"/>
</dbReference>
<dbReference type="AlphaFoldDB" id="A0A4V3GHW7"/>
<accession>A0A4V3GHW7</accession>
<dbReference type="Proteomes" id="UP000295146">
    <property type="component" value="Unassembled WGS sequence"/>
</dbReference>
<proteinExistence type="predicted"/>
<dbReference type="OrthoDB" id="3830362at2"/>
<evidence type="ECO:0000313" key="2">
    <source>
        <dbReference type="Proteomes" id="UP000295146"/>
    </source>
</evidence>